<reference evidence="3" key="1">
    <citation type="submission" date="2020-02" db="EMBL/GenBank/DDBJ databases">
        <authorList>
            <person name="Palmer J.M."/>
        </authorList>
    </citation>
    <scope>NUCLEOTIDE SEQUENCE</scope>
    <source>
        <strain evidence="3">EPUS1.4</strain>
        <tissue evidence="3">Thallus</tissue>
    </source>
</reference>
<feature type="domain" description="DUF6594" evidence="2">
    <location>
        <begin position="4"/>
        <end position="270"/>
    </location>
</feature>
<feature type="transmembrane region" description="Helical" evidence="1">
    <location>
        <begin position="232"/>
        <end position="251"/>
    </location>
</feature>
<dbReference type="PANTHER" id="PTHR34502">
    <property type="entry name" value="DUF6594 DOMAIN-CONTAINING PROTEIN-RELATED"/>
    <property type="match status" value="1"/>
</dbReference>
<protein>
    <recommendedName>
        <fullName evidence="2">DUF6594 domain-containing protein</fullName>
    </recommendedName>
</protein>
<evidence type="ECO:0000259" key="2">
    <source>
        <dbReference type="Pfam" id="PF20237"/>
    </source>
</evidence>
<proteinExistence type="predicted"/>
<keyword evidence="1" id="KW-0472">Membrane</keyword>
<dbReference type="EMBL" id="JAACFV010000012">
    <property type="protein sequence ID" value="KAF7512482.1"/>
    <property type="molecule type" value="Genomic_DNA"/>
</dbReference>
<keyword evidence="1" id="KW-0812">Transmembrane</keyword>
<organism evidence="3 4">
    <name type="scientific">Endocarpon pusillum</name>
    <dbReference type="NCBI Taxonomy" id="364733"/>
    <lineage>
        <taxon>Eukaryota</taxon>
        <taxon>Fungi</taxon>
        <taxon>Dikarya</taxon>
        <taxon>Ascomycota</taxon>
        <taxon>Pezizomycotina</taxon>
        <taxon>Eurotiomycetes</taxon>
        <taxon>Chaetothyriomycetidae</taxon>
        <taxon>Verrucariales</taxon>
        <taxon>Verrucariaceae</taxon>
        <taxon>Endocarpon</taxon>
    </lineage>
</organism>
<comment type="caution">
    <text evidence="3">The sequence shown here is derived from an EMBL/GenBank/DDBJ whole genome shotgun (WGS) entry which is preliminary data.</text>
</comment>
<sequence>MEGYAKIASRIASHPELGIYRRFAALNAQNILYLQAELHGLEHELKQYASEDAAASSDETRKLYSRDWQTLAESSEEDRRQWNTMCRIRAKLKEYNDCLVQQVVINRGFQAPQSYNLETLRSCLRDPQLPDFLLGKDSGIWEDSILQADLVAANLSKDEDSMTVWIAANLVAPFHQLIGRHFVHPSDQSAGLYNYSDRGITKISSLIATVMSSVLPIVGVIVLYFVKNTLARIGIIAAMTALFSSCLALLTSARKSEIFAATAAFSAVLVVFLGSSNE</sequence>
<evidence type="ECO:0000313" key="4">
    <source>
        <dbReference type="Proteomes" id="UP000606974"/>
    </source>
</evidence>
<dbReference type="InterPro" id="IPR046529">
    <property type="entry name" value="DUF6594"/>
</dbReference>
<evidence type="ECO:0000256" key="1">
    <source>
        <dbReference type="SAM" id="Phobius"/>
    </source>
</evidence>
<name>A0A8H7AT52_9EURO</name>
<dbReference type="Pfam" id="PF20237">
    <property type="entry name" value="DUF6594"/>
    <property type="match status" value="1"/>
</dbReference>
<gene>
    <name evidence="3" type="ORF">GJ744_001417</name>
</gene>
<keyword evidence="4" id="KW-1185">Reference proteome</keyword>
<dbReference type="Proteomes" id="UP000606974">
    <property type="component" value="Unassembled WGS sequence"/>
</dbReference>
<dbReference type="AlphaFoldDB" id="A0A8H7AT52"/>
<keyword evidence="1" id="KW-1133">Transmembrane helix</keyword>
<accession>A0A8H7AT52</accession>
<dbReference type="OrthoDB" id="3533814at2759"/>
<feature type="transmembrane region" description="Helical" evidence="1">
    <location>
        <begin position="206"/>
        <end position="226"/>
    </location>
</feature>
<feature type="transmembrane region" description="Helical" evidence="1">
    <location>
        <begin position="258"/>
        <end position="275"/>
    </location>
</feature>
<dbReference type="PANTHER" id="PTHR34502:SF5">
    <property type="entry name" value="DUF6594 DOMAIN-CONTAINING PROTEIN"/>
    <property type="match status" value="1"/>
</dbReference>
<evidence type="ECO:0000313" key="3">
    <source>
        <dbReference type="EMBL" id="KAF7512482.1"/>
    </source>
</evidence>